<evidence type="ECO:0000313" key="2">
    <source>
        <dbReference type="Proteomes" id="UP000315289"/>
    </source>
</evidence>
<accession>A0A557SYQ9</accession>
<keyword evidence="2" id="KW-1185">Reference proteome</keyword>
<evidence type="ECO:0000313" key="1">
    <source>
        <dbReference type="EMBL" id="TVP41723.1"/>
    </source>
</evidence>
<reference evidence="1 2" key="1">
    <citation type="journal article" date="2019" name="Front. Microbiol.">
        <title>Ammonia Oxidation by the Arctic Terrestrial Thaumarchaeote Candidatus Nitrosocosmicus arcticus Is Stimulated by Increasing Temperatures.</title>
        <authorList>
            <person name="Alves R.J.E."/>
            <person name="Kerou M."/>
            <person name="Zappe A."/>
            <person name="Bittner R."/>
            <person name="Abby S.S."/>
            <person name="Schmidt H.A."/>
            <person name="Pfeifer K."/>
            <person name="Schleper C."/>
        </authorList>
    </citation>
    <scope>NUCLEOTIDE SEQUENCE [LARGE SCALE GENOMIC DNA]</scope>
    <source>
        <strain evidence="1 2">Kfb</strain>
    </source>
</reference>
<proteinExistence type="predicted"/>
<gene>
    <name evidence="1" type="ORF">NARC_10129</name>
</gene>
<protein>
    <submittedName>
        <fullName evidence="1">Uncharacterized protein</fullName>
    </submittedName>
</protein>
<organism evidence="1 2">
    <name type="scientific">Candidatus Nitrosocosmicus arcticus</name>
    <dbReference type="NCBI Taxonomy" id="2035267"/>
    <lineage>
        <taxon>Archaea</taxon>
        <taxon>Nitrososphaerota</taxon>
        <taxon>Nitrososphaeria</taxon>
        <taxon>Nitrososphaerales</taxon>
        <taxon>Nitrososphaeraceae</taxon>
        <taxon>Candidatus Nitrosocosmicus</taxon>
    </lineage>
</organism>
<dbReference type="EMBL" id="VOAH01000001">
    <property type="protein sequence ID" value="TVP41723.1"/>
    <property type="molecule type" value="Genomic_DNA"/>
</dbReference>
<comment type="caution">
    <text evidence="1">The sequence shown here is derived from an EMBL/GenBank/DDBJ whole genome shotgun (WGS) entry which is preliminary data.</text>
</comment>
<dbReference type="Proteomes" id="UP000315289">
    <property type="component" value="Unassembled WGS sequence"/>
</dbReference>
<sequence length="54" mass="6489">MKELKGALKKYIDYNIIKFLDSECTIKYQITTWFEYIFLNYLNLGKILNHIVLA</sequence>
<dbReference type="AlphaFoldDB" id="A0A557SYQ9"/>
<name>A0A557SYQ9_9ARCH</name>